<dbReference type="Proteomes" id="UP000285710">
    <property type="component" value="Unassembled WGS sequence"/>
</dbReference>
<gene>
    <name evidence="1" type="ORF">D2T33_21000</name>
</gene>
<evidence type="ECO:0000313" key="2">
    <source>
        <dbReference type="Proteomes" id="UP000285710"/>
    </source>
</evidence>
<accession>A0A443IJ86</accession>
<comment type="caution">
    <text evidence="1">The sequence shown here is derived from an EMBL/GenBank/DDBJ whole genome shotgun (WGS) entry which is preliminary data.</text>
</comment>
<dbReference type="AlphaFoldDB" id="A0A443IJ86"/>
<organism evidence="1 2">
    <name type="scientific">Paenirhodobacter populi</name>
    <dbReference type="NCBI Taxonomy" id="2306993"/>
    <lineage>
        <taxon>Bacteria</taxon>
        <taxon>Pseudomonadati</taxon>
        <taxon>Pseudomonadota</taxon>
        <taxon>Alphaproteobacteria</taxon>
        <taxon>Rhodobacterales</taxon>
        <taxon>Rhodobacter group</taxon>
        <taxon>Paenirhodobacter</taxon>
    </lineage>
</organism>
<evidence type="ECO:0000313" key="1">
    <source>
        <dbReference type="EMBL" id="RWR04481.1"/>
    </source>
</evidence>
<protein>
    <submittedName>
        <fullName evidence="1">Uncharacterized protein</fullName>
    </submittedName>
</protein>
<keyword evidence="2" id="KW-1185">Reference proteome</keyword>
<sequence>MLDEGKTGTADKLRIIGPYTDEEAAHGNIQQTWTRIRARGWPRGGDEKAFRAALAWWRATAEQAGLKPLTGERRARTLRLYRNNGETPPERWVEAYHGAAYRTLRRAFWEGHEAETRGPREWRAADKWAKSMEDVE</sequence>
<reference evidence="1 2" key="1">
    <citation type="submission" date="2019-01" db="EMBL/GenBank/DDBJ databases">
        <title>Sinorhodobacter populi sp. nov. isolated from the symptomatic bark tissue of Populus euramericana canker.</title>
        <authorList>
            <person name="Xu G."/>
        </authorList>
    </citation>
    <scope>NUCLEOTIDE SEQUENCE [LARGE SCALE GENOMIC DNA]</scope>
    <source>
        <strain evidence="1 2">2D-5</strain>
    </source>
</reference>
<dbReference type="RefSeq" id="WP_128271068.1">
    <property type="nucleotide sequence ID" value="NZ_SAUW01000051.1"/>
</dbReference>
<dbReference type="EMBL" id="SAUW01000051">
    <property type="protein sequence ID" value="RWR04481.1"/>
    <property type="molecule type" value="Genomic_DNA"/>
</dbReference>
<proteinExistence type="predicted"/>
<name>A0A443IJ86_9RHOB</name>
<reference evidence="1 2" key="2">
    <citation type="submission" date="2019-01" db="EMBL/GenBank/DDBJ databases">
        <authorList>
            <person name="Li Y."/>
        </authorList>
    </citation>
    <scope>NUCLEOTIDE SEQUENCE [LARGE SCALE GENOMIC DNA]</scope>
    <source>
        <strain evidence="1 2">2D-5</strain>
    </source>
</reference>